<organism evidence="1 2">
    <name type="scientific">Staphylococcus pettenkoferi</name>
    <dbReference type="NCBI Taxonomy" id="170573"/>
    <lineage>
        <taxon>Bacteria</taxon>
        <taxon>Bacillati</taxon>
        <taxon>Bacillota</taxon>
        <taxon>Bacilli</taxon>
        <taxon>Bacillales</taxon>
        <taxon>Staphylococcaceae</taxon>
        <taxon>Staphylococcus</taxon>
    </lineage>
</organism>
<dbReference type="Proteomes" id="UP001081438">
    <property type="component" value="Unassembled WGS sequence"/>
</dbReference>
<protein>
    <submittedName>
        <fullName evidence="1">Uncharacterized protein</fullName>
    </submittedName>
</protein>
<dbReference type="AlphaFoldDB" id="A0A9Q4D6J2"/>
<sequence>MNSKEMEKKQKELERLEEMKQAMRSETTIMVEKERSELNSHKSDIQEIIDGFNKAGRKLNEAFKGEASEAAEQNITKLKNRNIALEDDFDFLVDSFKVY</sequence>
<evidence type="ECO:0000313" key="1">
    <source>
        <dbReference type="EMBL" id="MCY1595533.1"/>
    </source>
</evidence>
<dbReference type="RefSeq" id="WP_268210175.1">
    <property type="nucleotide sequence ID" value="NZ_JANSKK010000017.1"/>
</dbReference>
<comment type="caution">
    <text evidence="1">The sequence shown here is derived from an EMBL/GenBank/DDBJ whole genome shotgun (WGS) entry which is preliminary data.</text>
</comment>
<gene>
    <name evidence="1" type="ORF">NW112_09820</name>
</gene>
<dbReference type="EMBL" id="JANSKX010000032">
    <property type="protein sequence ID" value="MCY1595533.1"/>
    <property type="molecule type" value="Genomic_DNA"/>
</dbReference>
<name>A0A9Q4D6J2_9STAP</name>
<reference evidence="1" key="1">
    <citation type="journal article" date="2022" name="Int. J. Mol. Sci.">
        <title>Phenotypic and genotypic virulence characterisation of Staphylococcus pettenkoferi strains isolated from human bloodstream and diabetic foot infections.</title>
        <authorList>
            <person name="Magnan C."/>
        </authorList>
    </citation>
    <scope>NUCLEOTIDE SEQUENCE</scope>
    <source>
        <strain evidence="1">NSP020P</strain>
    </source>
</reference>
<accession>A0A9Q4D6J2</accession>
<evidence type="ECO:0000313" key="2">
    <source>
        <dbReference type="Proteomes" id="UP001081438"/>
    </source>
</evidence>
<proteinExistence type="predicted"/>